<sequence>MNPHTLVRAAAAAAILALPTAALAAPDNNSNANQCVQWNNQGQCVRWSNGQWNNGQWNNGQYNNRQWQGQGRHRDRDDEDDNDRGNEGHHYGWNHGRGNPHRNGNYGGYGGYGNNNGNQTLSATVASFSPYNLYLTNGTHVALHDGTVINPTGTNLTGGQRVRIYGYWNGNTFNANEIDVVGNNWYQR</sequence>
<organism evidence="3 4">
    <name type="scientific">Vulcanimicrobium alpinum</name>
    <dbReference type="NCBI Taxonomy" id="3016050"/>
    <lineage>
        <taxon>Bacteria</taxon>
        <taxon>Bacillati</taxon>
        <taxon>Vulcanimicrobiota</taxon>
        <taxon>Vulcanimicrobiia</taxon>
        <taxon>Vulcanimicrobiales</taxon>
        <taxon>Vulcanimicrobiaceae</taxon>
        <taxon>Vulcanimicrobium</taxon>
    </lineage>
</organism>
<evidence type="ECO:0000256" key="1">
    <source>
        <dbReference type="SAM" id="MobiDB-lite"/>
    </source>
</evidence>
<evidence type="ECO:0000313" key="4">
    <source>
        <dbReference type="Proteomes" id="UP001317532"/>
    </source>
</evidence>
<name>A0AAN1XV69_UNVUL</name>
<dbReference type="EMBL" id="AP025523">
    <property type="protein sequence ID" value="BDE05575.1"/>
    <property type="molecule type" value="Genomic_DNA"/>
</dbReference>
<feature type="region of interest" description="Disordered" evidence="1">
    <location>
        <begin position="55"/>
        <end position="100"/>
    </location>
</feature>
<gene>
    <name evidence="3" type="ORF">WPS_08510</name>
</gene>
<keyword evidence="2" id="KW-0732">Signal</keyword>
<evidence type="ECO:0000256" key="2">
    <source>
        <dbReference type="SAM" id="SignalP"/>
    </source>
</evidence>
<accession>A0AAN1XV69</accession>
<protein>
    <submittedName>
        <fullName evidence="3">Uncharacterized protein</fullName>
    </submittedName>
</protein>
<dbReference type="AlphaFoldDB" id="A0AAN1XV69"/>
<dbReference type="RefSeq" id="WP_317996604.1">
    <property type="nucleotide sequence ID" value="NZ_AP025523.1"/>
</dbReference>
<reference evidence="3 4" key="1">
    <citation type="journal article" date="2022" name="ISME Commun">
        <title>Vulcanimicrobium alpinus gen. nov. sp. nov., the first cultivated representative of the candidate phylum 'Eremiobacterota', is a metabolically versatile aerobic anoxygenic phototroph.</title>
        <authorList>
            <person name="Yabe S."/>
            <person name="Muto K."/>
            <person name="Abe K."/>
            <person name="Yokota A."/>
            <person name="Staudigel H."/>
            <person name="Tebo B.M."/>
        </authorList>
    </citation>
    <scope>NUCLEOTIDE SEQUENCE [LARGE SCALE GENOMIC DNA]</scope>
    <source>
        <strain evidence="3 4">WC8-2</strain>
    </source>
</reference>
<feature type="compositionally biased region" description="Low complexity" evidence="1">
    <location>
        <begin position="55"/>
        <end position="70"/>
    </location>
</feature>
<feature type="chain" id="PRO_5042818524" evidence="2">
    <location>
        <begin position="25"/>
        <end position="188"/>
    </location>
</feature>
<dbReference type="KEGG" id="vab:WPS_08510"/>
<evidence type="ECO:0000313" key="3">
    <source>
        <dbReference type="EMBL" id="BDE05575.1"/>
    </source>
</evidence>
<proteinExistence type="predicted"/>
<feature type="signal peptide" evidence="2">
    <location>
        <begin position="1"/>
        <end position="24"/>
    </location>
</feature>
<keyword evidence="4" id="KW-1185">Reference proteome</keyword>
<dbReference type="Proteomes" id="UP001317532">
    <property type="component" value="Chromosome"/>
</dbReference>